<dbReference type="EMBL" id="CP108110">
    <property type="protein sequence ID" value="WUQ88209.1"/>
    <property type="molecule type" value="Genomic_DNA"/>
</dbReference>
<name>A0ABZ1UB44_9ACTN</name>
<reference evidence="1" key="1">
    <citation type="submission" date="2022-10" db="EMBL/GenBank/DDBJ databases">
        <title>The complete genomes of actinobacterial strains from the NBC collection.</title>
        <authorList>
            <person name="Joergensen T.S."/>
            <person name="Alvarez Arevalo M."/>
            <person name="Sterndorff E.B."/>
            <person name="Faurdal D."/>
            <person name="Vuksanovic O."/>
            <person name="Mourched A.-S."/>
            <person name="Charusanti P."/>
            <person name="Shaw S."/>
            <person name="Blin K."/>
            <person name="Weber T."/>
        </authorList>
    </citation>
    <scope>NUCLEOTIDE SEQUENCE</scope>
    <source>
        <strain evidence="1">NBC_00222</strain>
    </source>
</reference>
<keyword evidence="2" id="KW-1185">Reference proteome</keyword>
<sequence>MAPVPNGVYAIAKQYEQLITLLEPKDLAVLLPPTGQPGDQEWQIEGRDDGNVTIRNLRHQTFLTYDNDPNLNEMIMGSTEPRPWALYQAAQPFTFHVVVPGGPIEGVELALDLSLLRIFPPRLALRPLDVNDQRQAWKFEFHE</sequence>
<gene>
    <name evidence="1" type="ORF">OHA16_37620</name>
</gene>
<dbReference type="Proteomes" id="UP001432222">
    <property type="component" value="Chromosome"/>
</dbReference>
<dbReference type="Gene3D" id="2.80.10.50">
    <property type="match status" value="1"/>
</dbReference>
<protein>
    <submittedName>
        <fullName evidence="1">Uncharacterized protein</fullName>
    </submittedName>
</protein>
<dbReference type="RefSeq" id="WP_328958760.1">
    <property type="nucleotide sequence ID" value="NZ_CP108110.1"/>
</dbReference>
<proteinExistence type="predicted"/>
<evidence type="ECO:0000313" key="2">
    <source>
        <dbReference type="Proteomes" id="UP001432222"/>
    </source>
</evidence>
<organism evidence="1 2">
    <name type="scientific">Kitasatospora purpeofusca</name>
    <dbReference type="NCBI Taxonomy" id="67352"/>
    <lineage>
        <taxon>Bacteria</taxon>
        <taxon>Bacillati</taxon>
        <taxon>Actinomycetota</taxon>
        <taxon>Actinomycetes</taxon>
        <taxon>Kitasatosporales</taxon>
        <taxon>Streptomycetaceae</taxon>
        <taxon>Kitasatospora</taxon>
    </lineage>
</organism>
<accession>A0ABZ1UB44</accession>
<evidence type="ECO:0000313" key="1">
    <source>
        <dbReference type="EMBL" id="WUQ88209.1"/>
    </source>
</evidence>